<feature type="coiled-coil region" evidence="14">
    <location>
        <begin position="115"/>
        <end position="179"/>
    </location>
</feature>
<dbReference type="GO" id="GO:0012505">
    <property type="term" value="C:endomembrane system"/>
    <property type="evidence" value="ECO:0007669"/>
    <property type="project" value="UniProtKB-SubCell"/>
</dbReference>
<evidence type="ECO:0000256" key="2">
    <source>
        <dbReference type="ARBA" id="ARBA00022448"/>
    </source>
</evidence>
<dbReference type="InterPro" id="IPR002146">
    <property type="entry name" value="ATP_synth_b/b'su_bac/chlpt"/>
</dbReference>
<keyword evidence="9" id="KW-0066">ATP synthesis</keyword>
<evidence type="ECO:0000256" key="9">
    <source>
        <dbReference type="ARBA" id="ARBA00023310"/>
    </source>
</evidence>
<organism evidence="16 17">
    <name type="scientific">Planctomicrobium piriforme</name>
    <dbReference type="NCBI Taxonomy" id="1576369"/>
    <lineage>
        <taxon>Bacteria</taxon>
        <taxon>Pseudomonadati</taxon>
        <taxon>Planctomycetota</taxon>
        <taxon>Planctomycetia</taxon>
        <taxon>Planctomycetales</taxon>
        <taxon>Planctomycetaceae</taxon>
        <taxon>Planctomicrobium</taxon>
    </lineage>
</organism>
<sequence length="223" mass="24455">MPVLRMLFAVVCVAVWGILLPSVIIAQQPATAPAEVHAAEAHAADGHETTGHDAAHDEHHEKYSFWADLPFWSAVAFVGLCFAVKKLGLWDLLIRSMSEREQAENAAIGIAETDLADAQTLLRQAKGRLEAMDEQISEILAEAGRDSASTQQEILQLAQREANASVQRARNEIDRVRDQSLNEIFAVLADRVTATAEQQLRSGLGPRDHDRLIGEALHEVVVQ</sequence>
<dbReference type="GO" id="GO:0045259">
    <property type="term" value="C:proton-transporting ATP synthase complex"/>
    <property type="evidence" value="ECO:0007669"/>
    <property type="project" value="UniProtKB-KW"/>
</dbReference>
<name>A0A1I3S3V7_9PLAN</name>
<keyword evidence="8 15" id="KW-0472">Membrane</keyword>
<feature type="transmembrane region" description="Helical" evidence="15">
    <location>
        <begin position="71"/>
        <end position="93"/>
    </location>
</feature>
<dbReference type="EMBL" id="FOQD01000023">
    <property type="protein sequence ID" value="SFJ53484.1"/>
    <property type="molecule type" value="Genomic_DNA"/>
</dbReference>
<protein>
    <submittedName>
        <fullName evidence="16">F-type H+-transporting ATPase subunit b</fullName>
    </submittedName>
</protein>
<evidence type="ECO:0000256" key="15">
    <source>
        <dbReference type="SAM" id="Phobius"/>
    </source>
</evidence>
<evidence type="ECO:0000256" key="10">
    <source>
        <dbReference type="ARBA" id="ARBA00025198"/>
    </source>
</evidence>
<proteinExistence type="inferred from homology"/>
<keyword evidence="17" id="KW-1185">Reference proteome</keyword>
<dbReference type="OrthoDB" id="274361at2"/>
<evidence type="ECO:0000256" key="11">
    <source>
        <dbReference type="ARBA" id="ARBA00025614"/>
    </source>
</evidence>
<dbReference type="STRING" id="1576369.SAMN05421753_12313"/>
<dbReference type="RefSeq" id="WP_092056450.1">
    <property type="nucleotide sequence ID" value="NZ_FOQD01000023.1"/>
</dbReference>
<comment type="function">
    <text evidence="10">F(1)F(0) ATP synthase produces ATP from ADP in the presence of a proton or sodium gradient. F-type ATPases consist of two structural domains, F(1) containing the extramembraneous catalytic core and F(0) containing the membrane proton channel, linked together by a central stalk and a peripheral stalk. During catalysis, ATP synthesis in the catalytic domain of F(1) is coupled via a rotary mechanism of the central stalk subunits to proton translocation.</text>
</comment>
<evidence type="ECO:0000256" key="13">
    <source>
        <dbReference type="RuleBase" id="RU003848"/>
    </source>
</evidence>
<keyword evidence="2 13" id="KW-0813">Transport</keyword>
<dbReference type="AlphaFoldDB" id="A0A1I3S3V7"/>
<keyword evidence="7 13" id="KW-0406">Ion transport</keyword>
<keyword evidence="3 13" id="KW-0138">CF(0)</keyword>
<dbReference type="GO" id="GO:0046961">
    <property type="term" value="F:proton-transporting ATPase activity, rotational mechanism"/>
    <property type="evidence" value="ECO:0007669"/>
    <property type="project" value="TreeGrafter"/>
</dbReference>
<dbReference type="PANTHER" id="PTHR33445">
    <property type="entry name" value="ATP SYNTHASE SUBUNIT B', CHLOROPLASTIC"/>
    <property type="match status" value="1"/>
</dbReference>
<dbReference type="CDD" id="cd06503">
    <property type="entry name" value="ATP-synt_Fo_b"/>
    <property type="match status" value="1"/>
</dbReference>
<dbReference type="GO" id="GO:0015986">
    <property type="term" value="P:proton motive force-driven ATP synthesis"/>
    <property type="evidence" value="ECO:0007669"/>
    <property type="project" value="InterPro"/>
</dbReference>
<evidence type="ECO:0000256" key="5">
    <source>
        <dbReference type="ARBA" id="ARBA00022781"/>
    </source>
</evidence>
<evidence type="ECO:0000256" key="4">
    <source>
        <dbReference type="ARBA" id="ARBA00022692"/>
    </source>
</evidence>
<accession>A0A1I3S3V7</accession>
<dbReference type="InterPro" id="IPR050059">
    <property type="entry name" value="ATP_synthase_B_chain"/>
</dbReference>
<evidence type="ECO:0000256" key="3">
    <source>
        <dbReference type="ARBA" id="ARBA00022547"/>
    </source>
</evidence>
<dbReference type="Proteomes" id="UP000199518">
    <property type="component" value="Unassembled WGS sequence"/>
</dbReference>
<comment type="function">
    <text evidence="11">Component of the F(0) channel, it forms part of the peripheral stalk, linking F(1) to F(0). The b'-subunit is a diverged and duplicated form of b found in plants and photosynthetic bacteria.</text>
</comment>
<evidence type="ECO:0000256" key="12">
    <source>
        <dbReference type="ARBA" id="ARBA00037847"/>
    </source>
</evidence>
<keyword evidence="6 15" id="KW-1133">Transmembrane helix</keyword>
<keyword evidence="14" id="KW-0175">Coiled coil</keyword>
<comment type="subcellular location">
    <subcellularLocation>
        <location evidence="12">Endomembrane system</location>
        <topology evidence="12">Single-pass membrane protein</topology>
    </subcellularLocation>
</comment>
<gene>
    <name evidence="16" type="ORF">SAMN05421753_12313</name>
</gene>
<dbReference type="Pfam" id="PF00430">
    <property type="entry name" value="ATP-synt_B"/>
    <property type="match status" value="1"/>
</dbReference>
<comment type="similarity">
    <text evidence="1 13">Belongs to the ATPase B chain family.</text>
</comment>
<evidence type="ECO:0000313" key="17">
    <source>
        <dbReference type="Proteomes" id="UP000199518"/>
    </source>
</evidence>
<evidence type="ECO:0000256" key="1">
    <source>
        <dbReference type="ARBA" id="ARBA00005513"/>
    </source>
</evidence>
<keyword evidence="4 13" id="KW-0812">Transmembrane</keyword>
<reference evidence="17" key="1">
    <citation type="submission" date="2016-10" db="EMBL/GenBank/DDBJ databases">
        <authorList>
            <person name="Varghese N."/>
            <person name="Submissions S."/>
        </authorList>
    </citation>
    <scope>NUCLEOTIDE SEQUENCE [LARGE SCALE GENOMIC DNA]</scope>
    <source>
        <strain evidence="17">DSM 26348</strain>
    </source>
</reference>
<evidence type="ECO:0000256" key="7">
    <source>
        <dbReference type="ARBA" id="ARBA00023065"/>
    </source>
</evidence>
<keyword evidence="5 13" id="KW-0375">Hydrogen ion transport</keyword>
<evidence type="ECO:0000313" key="16">
    <source>
        <dbReference type="EMBL" id="SFJ53484.1"/>
    </source>
</evidence>
<evidence type="ECO:0000256" key="6">
    <source>
        <dbReference type="ARBA" id="ARBA00022989"/>
    </source>
</evidence>
<evidence type="ECO:0000256" key="8">
    <source>
        <dbReference type="ARBA" id="ARBA00023136"/>
    </source>
</evidence>
<evidence type="ECO:0000256" key="14">
    <source>
        <dbReference type="SAM" id="Coils"/>
    </source>
</evidence>
<dbReference type="PANTHER" id="PTHR33445:SF1">
    <property type="entry name" value="ATP SYNTHASE SUBUNIT B"/>
    <property type="match status" value="1"/>
</dbReference>